<feature type="transmembrane region" description="Helical" evidence="8">
    <location>
        <begin position="368"/>
        <end position="394"/>
    </location>
</feature>
<feature type="transmembrane region" description="Helical" evidence="8">
    <location>
        <begin position="400"/>
        <end position="417"/>
    </location>
</feature>
<dbReference type="GO" id="GO:0015129">
    <property type="term" value="F:lactate transmembrane transporter activity"/>
    <property type="evidence" value="ECO:0007669"/>
    <property type="project" value="UniProtKB-UniRule"/>
</dbReference>
<comment type="subcellular location">
    <subcellularLocation>
        <location evidence="1 8">Cell membrane</location>
        <topology evidence="1 8">Multi-pass membrane protein</topology>
    </subcellularLocation>
</comment>
<comment type="function">
    <text evidence="8">Uptake of L-lactate across the membrane. Can also transport D-lactate and glycolate.</text>
</comment>
<protein>
    <recommendedName>
        <fullName evidence="8">L-lactate permease</fullName>
    </recommendedName>
</protein>
<dbReference type="PANTHER" id="PTHR30003">
    <property type="entry name" value="L-LACTATE PERMEASE"/>
    <property type="match status" value="1"/>
</dbReference>
<evidence type="ECO:0000313" key="9">
    <source>
        <dbReference type="EMBL" id="AFA47665.1"/>
    </source>
</evidence>
<keyword evidence="7 8" id="KW-0472">Membrane</keyword>
<feature type="transmembrane region" description="Helical" evidence="8">
    <location>
        <begin position="214"/>
        <end position="235"/>
    </location>
</feature>
<dbReference type="eggNOG" id="COG1620">
    <property type="taxonomic scope" value="Bacteria"/>
</dbReference>
<dbReference type="KEGG" id="awo:Awo_c08740"/>
<feature type="transmembrane region" description="Helical" evidence="8">
    <location>
        <begin position="6"/>
        <end position="24"/>
    </location>
</feature>
<feature type="transmembrane region" description="Helical" evidence="8">
    <location>
        <begin position="105"/>
        <end position="124"/>
    </location>
</feature>
<comment type="similarity">
    <text evidence="2 8">Belongs to the lactate permease family.</text>
</comment>
<evidence type="ECO:0000256" key="7">
    <source>
        <dbReference type="ARBA" id="ARBA00023136"/>
    </source>
</evidence>
<sequence length="513" mass="53483">MDNLLLFFIALIPVLWLIVSLGILKIPGYKACPIALAITVGLSILVWKMPVLDSLTAALEGGAMAIWPIMLVIVAAVFTYNLATHTGGMEVIKKMMTSISTDQRILVLILAWGFGGFLEAIAGFGTAVAIPASILAALGFNPVFAAIICLIANTTPTAFGAIGLPVSTLAAVTNLNVNDLSFTVAIQLFIMIIVVPFILVMLTGKGIKSLKGVFIITLMAGLSFALPQIFVAKYLGAELPAIVGSVISMAVVIAMAKIFYKDTADKEAEKIAAKSAVMAWLPFILVFVIIILCSSLFPMINGALAQVKTSIQIYTGPHGKPFTILWLSTPGTLIIFATYLAGLIQGVKFGQISKILGDTMKQMSKSAITIVAIVALAKVMGYSGMIGVIAQILVLITGSYYPLIAPLIGALGTFVTGSDTSANVLFGGLQVEAAKAIGMSPYWLAAANTAGATAGKMISPQSIAVATAATGIIGSEGKILQATLKVCIIYVVVIGIVVYFGAPLIEGLLSTFG</sequence>
<dbReference type="Proteomes" id="UP000007177">
    <property type="component" value="Chromosome"/>
</dbReference>
<dbReference type="NCBIfam" id="TIGR00795">
    <property type="entry name" value="lctP"/>
    <property type="match status" value="1"/>
</dbReference>
<dbReference type="HOGENOM" id="CLU_021628_0_0_9"/>
<dbReference type="GO" id="GO:0015295">
    <property type="term" value="F:solute:proton symporter activity"/>
    <property type="evidence" value="ECO:0007669"/>
    <property type="project" value="TreeGrafter"/>
</dbReference>
<name>H6LBS2_ACEWD</name>
<keyword evidence="10" id="KW-1185">Reference proteome</keyword>
<dbReference type="Pfam" id="PF02652">
    <property type="entry name" value="Lactate_perm"/>
    <property type="match status" value="1"/>
</dbReference>
<feature type="transmembrane region" description="Helical" evidence="8">
    <location>
        <begin position="324"/>
        <end position="347"/>
    </location>
</feature>
<dbReference type="STRING" id="931626.Awo_c08740"/>
<dbReference type="RefSeq" id="WP_014355268.1">
    <property type="nucleotide sequence ID" value="NC_016894.1"/>
</dbReference>
<evidence type="ECO:0000256" key="5">
    <source>
        <dbReference type="ARBA" id="ARBA00022692"/>
    </source>
</evidence>
<keyword evidence="6 8" id="KW-1133">Transmembrane helix</keyword>
<organism evidence="9 10">
    <name type="scientific">Acetobacterium woodii (strain ATCC 29683 / DSM 1030 / JCM 2381 / KCTC 1655 / WB1)</name>
    <dbReference type="NCBI Taxonomy" id="931626"/>
    <lineage>
        <taxon>Bacteria</taxon>
        <taxon>Bacillati</taxon>
        <taxon>Bacillota</taxon>
        <taxon>Clostridia</taxon>
        <taxon>Eubacteriales</taxon>
        <taxon>Eubacteriaceae</taxon>
        <taxon>Acetobacterium</taxon>
    </lineage>
</organism>
<dbReference type="EMBL" id="CP002987">
    <property type="protein sequence ID" value="AFA47665.1"/>
    <property type="molecule type" value="Genomic_DNA"/>
</dbReference>
<feature type="transmembrane region" description="Helical" evidence="8">
    <location>
        <begin position="182"/>
        <end position="202"/>
    </location>
</feature>
<dbReference type="PANTHER" id="PTHR30003:SF0">
    <property type="entry name" value="GLYCOLATE PERMEASE GLCA-RELATED"/>
    <property type="match status" value="1"/>
</dbReference>
<keyword evidence="4 8" id="KW-1003">Cell membrane</keyword>
<dbReference type="AlphaFoldDB" id="H6LBS2"/>
<keyword evidence="3 8" id="KW-0813">Transport</keyword>
<evidence type="ECO:0000313" key="10">
    <source>
        <dbReference type="Proteomes" id="UP000007177"/>
    </source>
</evidence>
<reference evidence="9 10" key="2">
    <citation type="journal article" date="2012" name="PLoS ONE">
        <title>An ancient pathway combining carbon dioxide fixation with the generation and utilization of a sodium ion gradient for ATP synthesis.</title>
        <authorList>
            <person name="Poehlein A."/>
            <person name="Schmidt S."/>
            <person name="Kaster A.K."/>
            <person name="Goenrich M."/>
            <person name="Vollmers J."/>
            <person name="Thurmer A."/>
            <person name="Bertsch J."/>
            <person name="Schuchmann K."/>
            <person name="Voigt B."/>
            <person name="Hecker M."/>
            <person name="Daniel R."/>
            <person name="Thauer R.K."/>
            <person name="Gottschalk G."/>
            <person name="Muller V."/>
        </authorList>
    </citation>
    <scope>NUCLEOTIDE SEQUENCE [LARGE SCALE GENOMIC DNA]</scope>
    <source>
        <strain evidence="10">ATCC 29683 / DSM 1030 / JCM 2381 / KCTC 1655 / WB1</strain>
    </source>
</reference>
<reference evidence="10" key="1">
    <citation type="submission" date="2011-07" db="EMBL/GenBank/DDBJ databases">
        <title>Complete genome sequence of Acetobacterium woodii.</title>
        <authorList>
            <person name="Poehlein A."/>
            <person name="Schmidt S."/>
            <person name="Kaster A.-K."/>
            <person name="Goenrich M."/>
            <person name="Vollmers J."/>
            <person name="Thuermer A."/>
            <person name="Gottschalk G."/>
            <person name="Thauer R.K."/>
            <person name="Daniel R."/>
            <person name="Mueller V."/>
        </authorList>
    </citation>
    <scope>NUCLEOTIDE SEQUENCE [LARGE SCALE GENOMIC DNA]</scope>
    <source>
        <strain evidence="10">ATCC 29683 / DSM 1030 / JCM 2381 / KCTC 1655 / WB1</strain>
    </source>
</reference>
<proteinExistence type="inferred from homology"/>
<gene>
    <name evidence="9" type="primary">lctP</name>
    <name evidence="9" type="ordered locus">Awo_c08740</name>
</gene>
<dbReference type="InterPro" id="IPR003804">
    <property type="entry name" value="Lactate_perm"/>
</dbReference>
<evidence type="ECO:0000256" key="8">
    <source>
        <dbReference type="RuleBase" id="RU365092"/>
    </source>
</evidence>
<feature type="transmembrane region" description="Helical" evidence="8">
    <location>
        <begin position="280"/>
        <end position="304"/>
    </location>
</feature>
<feature type="transmembrane region" description="Helical" evidence="8">
    <location>
        <begin position="158"/>
        <end position="176"/>
    </location>
</feature>
<evidence type="ECO:0000256" key="2">
    <source>
        <dbReference type="ARBA" id="ARBA00010100"/>
    </source>
</evidence>
<dbReference type="GO" id="GO:0005886">
    <property type="term" value="C:plasma membrane"/>
    <property type="evidence" value="ECO:0007669"/>
    <property type="project" value="UniProtKB-SubCell"/>
</dbReference>
<feature type="transmembrane region" description="Helical" evidence="8">
    <location>
        <begin position="31"/>
        <end position="52"/>
    </location>
</feature>
<feature type="transmembrane region" description="Helical" evidence="8">
    <location>
        <begin position="241"/>
        <end position="260"/>
    </location>
</feature>
<evidence type="ECO:0000256" key="1">
    <source>
        <dbReference type="ARBA" id="ARBA00004651"/>
    </source>
</evidence>
<accession>H6LBS2</accession>
<feature type="transmembrane region" description="Helical" evidence="8">
    <location>
        <begin position="487"/>
        <end position="505"/>
    </location>
</feature>
<evidence type="ECO:0000256" key="6">
    <source>
        <dbReference type="ARBA" id="ARBA00022989"/>
    </source>
</evidence>
<dbReference type="OrthoDB" id="9761056at2"/>
<feature type="transmembrane region" description="Helical" evidence="8">
    <location>
        <begin position="130"/>
        <end position="151"/>
    </location>
</feature>
<evidence type="ECO:0000256" key="3">
    <source>
        <dbReference type="ARBA" id="ARBA00022448"/>
    </source>
</evidence>
<evidence type="ECO:0000256" key="4">
    <source>
        <dbReference type="ARBA" id="ARBA00022475"/>
    </source>
</evidence>
<feature type="transmembrane region" description="Helical" evidence="8">
    <location>
        <begin position="64"/>
        <end position="84"/>
    </location>
</feature>
<keyword evidence="5 8" id="KW-0812">Transmembrane</keyword>